<evidence type="ECO:0000256" key="1">
    <source>
        <dbReference type="ARBA" id="ARBA00010617"/>
    </source>
</evidence>
<dbReference type="InterPro" id="IPR001128">
    <property type="entry name" value="Cyt_P450"/>
</dbReference>
<evidence type="ECO:0000313" key="3">
    <source>
        <dbReference type="Proteomes" id="UP000663882"/>
    </source>
</evidence>
<comment type="caution">
    <text evidence="2">The sequence shown here is derived from an EMBL/GenBank/DDBJ whole genome shotgun (WGS) entry which is preliminary data.</text>
</comment>
<gene>
    <name evidence="2" type="ORF">RFH988_LOCUS21292</name>
</gene>
<dbReference type="GO" id="GO:0005506">
    <property type="term" value="F:iron ion binding"/>
    <property type="evidence" value="ECO:0007669"/>
    <property type="project" value="InterPro"/>
</dbReference>
<sequence>MLKVKFDDIYQFWLGSTRIIIVNGLEDVQHIFAHRHVYDQGDIFAEKFGLVNPNGIIALKGILGQNVSLNIVLLQLKVKFDDRYQFWLGSTRSIIVNGLEDGQHIFANRHVYDQGDIFAEKFGLVNPNEIIALKGVKYKRHASIVGPLFRGYKINLHLDTAIDCTDNLLDRWRTYNNDPTQVHLNMIEQCRQLALAIFGYIAFDYDLQTLDDENHSNENELCCALHTFHNTAVDLMQLPTVIGRIYLLLNQKYRRSQAIINQYLQRMIDQELAENPTTRAERKRTCLIASLVTSLQQDEMLEATKSEEDRKGT</sequence>
<accession>A0A814RYV4</accession>
<evidence type="ECO:0000313" key="2">
    <source>
        <dbReference type="EMBL" id="CAF1139254.1"/>
    </source>
</evidence>
<dbReference type="Pfam" id="PF00067">
    <property type="entry name" value="p450"/>
    <property type="match status" value="1"/>
</dbReference>
<dbReference type="SUPFAM" id="SSF48264">
    <property type="entry name" value="Cytochrome P450"/>
    <property type="match status" value="1"/>
</dbReference>
<dbReference type="GO" id="GO:0004497">
    <property type="term" value="F:monooxygenase activity"/>
    <property type="evidence" value="ECO:0007669"/>
    <property type="project" value="InterPro"/>
</dbReference>
<dbReference type="GO" id="GO:0016705">
    <property type="term" value="F:oxidoreductase activity, acting on paired donors, with incorporation or reduction of molecular oxygen"/>
    <property type="evidence" value="ECO:0007669"/>
    <property type="project" value="InterPro"/>
</dbReference>
<dbReference type="EMBL" id="CAJNOO010001349">
    <property type="protein sequence ID" value="CAF1139254.1"/>
    <property type="molecule type" value="Genomic_DNA"/>
</dbReference>
<dbReference type="Proteomes" id="UP000663882">
    <property type="component" value="Unassembled WGS sequence"/>
</dbReference>
<proteinExistence type="inferred from homology"/>
<dbReference type="AlphaFoldDB" id="A0A814RYV4"/>
<organism evidence="2 3">
    <name type="scientific">Rotaria sordida</name>
    <dbReference type="NCBI Taxonomy" id="392033"/>
    <lineage>
        <taxon>Eukaryota</taxon>
        <taxon>Metazoa</taxon>
        <taxon>Spiralia</taxon>
        <taxon>Gnathifera</taxon>
        <taxon>Rotifera</taxon>
        <taxon>Eurotatoria</taxon>
        <taxon>Bdelloidea</taxon>
        <taxon>Philodinida</taxon>
        <taxon>Philodinidae</taxon>
        <taxon>Rotaria</taxon>
    </lineage>
</organism>
<comment type="similarity">
    <text evidence="1">Belongs to the cytochrome P450 family.</text>
</comment>
<dbReference type="Gene3D" id="1.10.630.10">
    <property type="entry name" value="Cytochrome P450"/>
    <property type="match status" value="1"/>
</dbReference>
<dbReference type="OrthoDB" id="10056728at2759"/>
<dbReference type="GO" id="GO:0020037">
    <property type="term" value="F:heme binding"/>
    <property type="evidence" value="ECO:0007669"/>
    <property type="project" value="InterPro"/>
</dbReference>
<protein>
    <submittedName>
        <fullName evidence="2">Uncharacterized protein</fullName>
    </submittedName>
</protein>
<name>A0A814RYV4_9BILA</name>
<reference evidence="2" key="1">
    <citation type="submission" date="2021-02" db="EMBL/GenBank/DDBJ databases">
        <authorList>
            <person name="Nowell W R."/>
        </authorList>
    </citation>
    <scope>NUCLEOTIDE SEQUENCE</scope>
</reference>
<dbReference type="InterPro" id="IPR036396">
    <property type="entry name" value="Cyt_P450_sf"/>
</dbReference>